<organism evidence="1 2">
    <name type="scientific">Rhizobium calliandrae</name>
    <dbReference type="NCBI Taxonomy" id="1312182"/>
    <lineage>
        <taxon>Bacteria</taxon>
        <taxon>Pseudomonadati</taxon>
        <taxon>Pseudomonadota</taxon>
        <taxon>Alphaproteobacteria</taxon>
        <taxon>Hyphomicrobiales</taxon>
        <taxon>Rhizobiaceae</taxon>
        <taxon>Rhizobium/Agrobacterium group</taxon>
        <taxon>Rhizobium</taxon>
    </lineage>
</organism>
<dbReference type="Proteomes" id="UP001172630">
    <property type="component" value="Unassembled WGS sequence"/>
</dbReference>
<protein>
    <submittedName>
        <fullName evidence="1">DUF982 domain-containing protein</fullName>
    </submittedName>
</protein>
<dbReference type="Pfam" id="PF06169">
    <property type="entry name" value="DUF982"/>
    <property type="match status" value="1"/>
</dbReference>
<dbReference type="Gene3D" id="6.10.250.730">
    <property type="match status" value="1"/>
</dbReference>
<sequence length="101" mass="11609">MTEKGDWERSVLLELRGIGQFREIKNTIDAVDCLMDGWPGEEDDHYTAAIKICLSAIEGNLSARTARDAFIRAARRARIYIKPDSLDDLREHAFHCLPRRH</sequence>
<dbReference type="RefSeq" id="WP_285879317.1">
    <property type="nucleotide sequence ID" value="NZ_JARFYN010000011.1"/>
</dbReference>
<name>A0ABT7KC92_9HYPH</name>
<dbReference type="EMBL" id="JARFYN010000011">
    <property type="protein sequence ID" value="MDL2406243.1"/>
    <property type="molecule type" value="Genomic_DNA"/>
</dbReference>
<keyword evidence="2" id="KW-1185">Reference proteome</keyword>
<evidence type="ECO:0000313" key="1">
    <source>
        <dbReference type="EMBL" id="MDL2406243.1"/>
    </source>
</evidence>
<comment type="caution">
    <text evidence="1">The sequence shown here is derived from an EMBL/GenBank/DDBJ whole genome shotgun (WGS) entry which is preliminary data.</text>
</comment>
<proteinExistence type="predicted"/>
<accession>A0ABT7KC92</accession>
<dbReference type="InterPro" id="IPR010385">
    <property type="entry name" value="DUF982"/>
</dbReference>
<evidence type="ECO:0000313" key="2">
    <source>
        <dbReference type="Proteomes" id="UP001172630"/>
    </source>
</evidence>
<reference evidence="1" key="1">
    <citation type="submission" date="2023-06" db="EMBL/GenBank/DDBJ databases">
        <title>Phylogenetic Diversity of Rhizobium strains.</title>
        <authorList>
            <person name="Moura F.T."/>
            <person name="Helene L.C.F."/>
            <person name="Hungria M."/>
        </authorList>
    </citation>
    <scope>NUCLEOTIDE SEQUENCE</scope>
    <source>
        <strain evidence="1">CCGE524</strain>
    </source>
</reference>
<gene>
    <name evidence="1" type="ORF">PY650_11350</name>
</gene>